<reference evidence="1 2" key="1">
    <citation type="submission" date="2023-10" db="EMBL/GenBank/DDBJ databases">
        <authorList>
            <person name="Robby Concha-Eloko"/>
            <person name="Pilar Barberan- Martinez"/>
            <person name="Rafael Sanjuan"/>
            <person name="Pilar Domingo-Calap"/>
        </authorList>
    </citation>
    <scope>NUCLEOTIDE SEQUENCE [LARGE SCALE GENOMIC DNA]</scope>
</reference>
<protein>
    <submittedName>
        <fullName evidence="1">Head protein</fullName>
    </submittedName>
</protein>
<organism evidence="1 2">
    <name type="scientific">Klebsiella phage vB_Kpn_K16PH164C3</name>
    <dbReference type="NCBI Taxonomy" id="3071625"/>
    <lineage>
        <taxon>Viruses</taxon>
        <taxon>Duplodnaviria</taxon>
        <taxon>Heunggongvirae</taxon>
        <taxon>Uroviricota</taxon>
        <taxon>Caudoviricetes</taxon>
        <taxon>Autographivirales</taxon>
        <taxon>Autotranscriptaviridae</taxon>
        <taxon>Studiervirinae</taxon>
        <taxon>Przondovirus</taxon>
        <taxon>Przondovirus K16PH164C3</taxon>
    </lineage>
</organism>
<name>A0AAV1MJR8_9CAUD</name>
<sequence length="40" mass="4400">MNVESEVETTVEAVAEVTLTPQQKAAITRARNKALKSQEQ</sequence>
<dbReference type="Proteomes" id="UP001497615">
    <property type="component" value="Chromosome"/>
</dbReference>
<evidence type="ECO:0000313" key="2">
    <source>
        <dbReference type="Proteomes" id="UP001497615"/>
    </source>
</evidence>
<proteinExistence type="predicted"/>
<evidence type="ECO:0000313" key="1">
    <source>
        <dbReference type="EMBL" id="CAK6604420.1"/>
    </source>
</evidence>
<accession>A0AAV1MJR8</accession>
<keyword evidence="2" id="KW-1185">Reference proteome</keyword>
<gene>
    <name evidence="1" type="ORF">K16PH164C3_LOCUS41</name>
</gene>
<dbReference type="EMBL" id="OY979392">
    <property type="protein sequence ID" value="CAK6604420.1"/>
    <property type="molecule type" value="Genomic_DNA"/>
</dbReference>